<accession>A0A182D2Q6</accession>
<organism evidence="2">
    <name type="scientific">Blastochloris viridis</name>
    <name type="common">Rhodopseudomonas viridis</name>
    <dbReference type="NCBI Taxonomy" id="1079"/>
    <lineage>
        <taxon>Bacteria</taxon>
        <taxon>Pseudomonadati</taxon>
        <taxon>Pseudomonadota</taxon>
        <taxon>Alphaproteobacteria</taxon>
        <taxon>Hyphomicrobiales</taxon>
        <taxon>Blastochloridaceae</taxon>
        <taxon>Blastochloris</taxon>
    </lineage>
</organism>
<reference evidence="2" key="1">
    <citation type="journal article" date="2015" name="Genome Announc.">
        <title>Complete Genome Sequence of the Bacteriochlorophyll b-Producing Photosynthetic Bacterium Blastochloris viridis.</title>
        <authorList>
            <person name="Tsukatani Y."/>
            <person name="Hirose Y."/>
            <person name="Harada J."/>
            <person name="Misawa N."/>
            <person name="Mori K."/>
            <person name="Inoue K."/>
            <person name="Tamiaki H."/>
        </authorList>
    </citation>
    <scope>NUCLEOTIDE SEQUENCE [LARGE SCALE GENOMIC DNA]</scope>
    <source>
        <strain evidence="2">DSM 133</strain>
    </source>
</reference>
<evidence type="ECO:0000313" key="2">
    <source>
        <dbReference type="EMBL" id="BAR99729.1"/>
    </source>
</evidence>
<protein>
    <submittedName>
        <fullName evidence="2">Uncharacterized protein</fullName>
    </submittedName>
</protein>
<proteinExistence type="predicted"/>
<sequence length="37" mass="4302">MVRPRRFIQRNRGEQAHARSRLAQSNLSKIAGRKQLA</sequence>
<gene>
    <name evidence="2" type="ORF">BV133_2136</name>
</gene>
<evidence type="ECO:0000256" key="1">
    <source>
        <dbReference type="SAM" id="MobiDB-lite"/>
    </source>
</evidence>
<name>A0A182D2Q6_BLAVI</name>
<feature type="region of interest" description="Disordered" evidence="1">
    <location>
        <begin position="1"/>
        <end position="37"/>
    </location>
</feature>
<dbReference type="EMBL" id="AP014854">
    <property type="protein sequence ID" value="BAR99729.1"/>
    <property type="molecule type" value="Genomic_DNA"/>
</dbReference>
<dbReference type="AlphaFoldDB" id="A0A182D2Q6"/>